<evidence type="ECO:0000256" key="3">
    <source>
        <dbReference type="ARBA" id="ARBA00022729"/>
    </source>
</evidence>
<dbReference type="STRING" id="56216.A0A1A6HKX4"/>
<evidence type="ECO:0000256" key="1">
    <source>
        <dbReference type="ARBA" id="ARBA00004479"/>
    </source>
</evidence>
<keyword evidence="2" id="KW-0812">Transmembrane</keyword>
<keyword evidence="3" id="KW-0732">Signal</keyword>
<dbReference type="PANTHER" id="PTHR45773:SF3">
    <property type="entry name" value="SLIT AND NTRK-LIKE PROTEIN 4"/>
    <property type="match status" value="1"/>
</dbReference>
<dbReference type="GO" id="GO:0007409">
    <property type="term" value="P:axonogenesis"/>
    <property type="evidence" value="ECO:0007669"/>
    <property type="project" value="TreeGrafter"/>
</dbReference>
<dbReference type="GO" id="GO:0098978">
    <property type="term" value="C:glutamatergic synapse"/>
    <property type="evidence" value="ECO:0007669"/>
    <property type="project" value="TreeGrafter"/>
</dbReference>
<sequence>MVGQGLCSPGQPSEQNVLQGTTKRWKHGKANLPSWKAERRNKKPTVKHEGLGNPECGSMQLQLRKHDHKTNKKDGLSTEAFIPQTIEQMSKSHTCGLKESETGFMFSDPPGQKVMMRNAADKDKDLLHVDTRKRLSTIDELDELFPSRDSNVFIQNFLESKKEYNSIGVSGFEIRYPEKQQDKKNKKSLIAIPKQQEQEQERPGPHKMALSL</sequence>
<dbReference type="AlphaFoldDB" id="A0A1A6HKX4"/>
<dbReference type="OrthoDB" id="1394818at2759"/>
<keyword evidence="5" id="KW-0472">Membrane</keyword>
<evidence type="ECO:0000256" key="6">
    <source>
        <dbReference type="SAM" id="MobiDB-lite"/>
    </source>
</evidence>
<evidence type="ECO:0000256" key="4">
    <source>
        <dbReference type="ARBA" id="ARBA00022989"/>
    </source>
</evidence>
<feature type="region of interest" description="Disordered" evidence="6">
    <location>
        <begin position="178"/>
        <end position="212"/>
    </location>
</feature>
<dbReference type="GO" id="GO:0016020">
    <property type="term" value="C:membrane"/>
    <property type="evidence" value="ECO:0007669"/>
    <property type="project" value="UniProtKB-SubCell"/>
</dbReference>
<evidence type="ECO:0000313" key="7">
    <source>
        <dbReference type="EMBL" id="OBS78625.1"/>
    </source>
</evidence>
<accession>A0A1A6HKX4</accession>
<dbReference type="EMBL" id="LZPO01027403">
    <property type="protein sequence ID" value="OBS78625.1"/>
    <property type="molecule type" value="Genomic_DNA"/>
</dbReference>
<gene>
    <name evidence="7" type="ORF">A6R68_18986</name>
</gene>
<dbReference type="PANTHER" id="PTHR45773">
    <property type="entry name" value="SLIT AND NTRK-LIKE PROTEIN 4-RELATED"/>
    <property type="match status" value="1"/>
</dbReference>
<reference evidence="7 8" key="1">
    <citation type="submission" date="2016-06" db="EMBL/GenBank/DDBJ databases">
        <title>The Draft Genome Sequence and Annotation of the Desert Woodrat Neotoma lepida.</title>
        <authorList>
            <person name="Campbell M."/>
            <person name="Oakeson K.F."/>
            <person name="Yandell M."/>
            <person name="Halpert J.R."/>
            <person name="Dearing D."/>
        </authorList>
    </citation>
    <scope>NUCLEOTIDE SEQUENCE [LARGE SCALE GENOMIC DNA]</scope>
    <source>
        <strain evidence="7">417</strain>
        <tissue evidence="7">Liver</tissue>
    </source>
</reference>
<evidence type="ECO:0000256" key="2">
    <source>
        <dbReference type="ARBA" id="ARBA00022692"/>
    </source>
</evidence>
<comment type="caution">
    <text evidence="7">The sequence shown here is derived from an EMBL/GenBank/DDBJ whole genome shotgun (WGS) entry which is preliminary data.</text>
</comment>
<feature type="region of interest" description="Disordered" evidence="6">
    <location>
        <begin position="1"/>
        <end position="56"/>
    </location>
</feature>
<keyword evidence="4" id="KW-1133">Transmembrane helix</keyword>
<feature type="compositionally biased region" description="Polar residues" evidence="6">
    <location>
        <begin position="10"/>
        <end position="22"/>
    </location>
</feature>
<organism evidence="7 8">
    <name type="scientific">Neotoma lepida</name>
    <name type="common">Desert woodrat</name>
    <dbReference type="NCBI Taxonomy" id="56216"/>
    <lineage>
        <taxon>Eukaryota</taxon>
        <taxon>Metazoa</taxon>
        <taxon>Chordata</taxon>
        <taxon>Craniata</taxon>
        <taxon>Vertebrata</taxon>
        <taxon>Euteleostomi</taxon>
        <taxon>Mammalia</taxon>
        <taxon>Eutheria</taxon>
        <taxon>Euarchontoglires</taxon>
        <taxon>Glires</taxon>
        <taxon>Rodentia</taxon>
        <taxon>Myomorpha</taxon>
        <taxon>Muroidea</taxon>
        <taxon>Cricetidae</taxon>
        <taxon>Neotominae</taxon>
        <taxon>Neotoma</taxon>
    </lineage>
</organism>
<evidence type="ECO:0000313" key="8">
    <source>
        <dbReference type="Proteomes" id="UP000092124"/>
    </source>
</evidence>
<dbReference type="GO" id="GO:0051965">
    <property type="term" value="P:positive regulation of synapse assembly"/>
    <property type="evidence" value="ECO:0007669"/>
    <property type="project" value="TreeGrafter"/>
</dbReference>
<comment type="subcellular location">
    <subcellularLocation>
        <location evidence="1">Membrane</location>
        <topology evidence="1">Single-pass type I membrane protein</topology>
    </subcellularLocation>
</comment>
<protein>
    <submittedName>
        <fullName evidence="7">Uncharacterized protein</fullName>
    </submittedName>
</protein>
<dbReference type="Proteomes" id="UP000092124">
    <property type="component" value="Unassembled WGS sequence"/>
</dbReference>
<name>A0A1A6HKX4_NEOLE</name>
<evidence type="ECO:0000256" key="5">
    <source>
        <dbReference type="ARBA" id="ARBA00023136"/>
    </source>
</evidence>
<keyword evidence="8" id="KW-1185">Reference proteome</keyword>
<proteinExistence type="predicted"/>